<dbReference type="SUPFAM" id="SSF47226">
    <property type="entry name" value="Histidine-containing phosphotransfer domain, HPT domain"/>
    <property type="match status" value="1"/>
</dbReference>
<dbReference type="CDD" id="cd00082">
    <property type="entry name" value="HisKA"/>
    <property type="match status" value="1"/>
</dbReference>
<evidence type="ECO:0000259" key="9">
    <source>
        <dbReference type="PROSITE" id="PS50112"/>
    </source>
</evidence>
<dbReference type="SMART" id="SM00388">
    <property type="entry name" value="HisKA"/>
    <property type="match status" value="1"/>
</dbReference>
<dbReference type="CDD" id="cd17546">
    <property type="entry name" value="REC_hyHK_CKI1_RcsC-like"/>
    <property type="match status" value="1"/>
</dbReference>
<keyword evidence="3 5" id="KW-0597">Phosphoprotein</keyword>
<protein>
    <recommendedName>
        <fullName evidence="2">histidine kinase</fullName>
        <ecNumber evidence="2">2.7.13.3</ecNumber>
    </recommendedName>
</protein>
<dbReference type="SUPFAM" id="SSF55874">
    <property type="entry name" value="ATPase domain of HSP90 chaperone/DNA topoisomerase II/histidine kinase"/>
    <property type="match status" value="1"/>
</dbReference>
<evidence type="ECO:0000313" key="12">
    <source>
        <dbReference type="EMBL" id="MCV9386102.1"/>
    </source>
</evidence>
<dbReference type="SMART" id="SM00448">
    <property type="entry name" value="REC"/>
    <property type="match status" value="1"/>
</dbReference>
<dbReference type="SMART" id="SM00387">
    <property type="entry name" value="HATPase_c"/>
    <property type="match status" value="1"/>
</dbReference>
<keyword evidence="6" id="KW-0175">Coiled coil</keyword>
<feature type="modified residue" description="4-aspartylphosphate" evidence="5">
    <location>
        <position position="1252"/>
    </location>
</feature>
<dbReference type="InterPro" id="IPR003661">
    <property type="entry name" value="HisK_dim/P_dom"/>
</dbReference>
<dbReference type="InterPro" id="IPR005467">
    <property type="entry name" value="His_kinase_dom"/>
</dbReference>
<dbReference type="InterPro" id="IPR013655">
    <property type="entry name" value="PAS_fold_3"/>
</dbReference>
<dbReference type="InterPro" id="IPR029016">
    <property type="entry name" value="GAF-like_dom_sf"/>
</dbReference>
<evidence type="ECO:0000259" key="11">
    <source>
        <dbReference type="PROSITE" id="PS50894"/>
    </source>
</evidence>
<dbReference type="NCBIfam" id="TIGR00229">
    <property type="entry name" value="sensory_box"/>
    <property type="match status" value="5"/>
</dbReference>
<dbReference type="CDD" id="cd00130">
    <property type="entry name" value="PAS"/>
    <property type="match status" value="3"/>
</dbReference>
<evidence type="ECO:0000256" key="1">
    <source>
        <dbReference type="ARBA" id="ARBA00000085"/>
    </source>
</evidence>
<dbReference type="SMART" id="SM00086">
    <property type="entry name" value="PAC"/>
    <property type="match status" value="5"/>
</dbReference>
<gene>
    <name evidence="12" type="ORF">N7U62_05475</name>
</gene>
<dbReference type="InterPro" id="IPR011006">
    <property type="entry name" value="CheY-like_superfamily"/>
</dbReference>
<dbReference type="InterPro" id="IPR001610">
    <property type="entry name" value="PAC"/>
</dbReference>
<feature type="coiled-coil region" evidence="6">
    <location>
        <begin position="1"/>
        <end position="35"/>
    </location>
</feature>
<feature type="domain" description="PAC" evidence="10">
    <location>
        <begin position="760"/>
        <end position="812"/>
    </location>
</feature>
<dbReference type="Pfam" id="PF00072">
    <property type="entry name" value="Response_reg"/>
    <property type="match status" value="1"/>
</dbReference>
<dbReference type="SUPFAM" id="SSF47384">
    <property type="entry name" value="Homodimeric domain of signal transducing histidine kinase"/>
    <property type="match status" value="1"/>
</dbReference>
<dbReference type="PROSITE" id="PS50894">
    <property type="entry name" value="HPT"/>
    <property type="match status" value="1"/>
</dbReference>
<feature type="domain" description="Histidine kinase" evidence="7">
    <location>
        <begin position="952"/>
        <end position="1174"/>
    </location>
</feature>
<evidence type="ECO:0000256" key="3">
    <source>
        <dbReference type="ARBA" id="ARBA00022553"/>
    </source>
</evidence>
<organism evidence="12 13">
    <name type="scientific">Reichenbachiella ulvae</name>
    <dbReference type="NCBI Taxonomy" id="2980104"/>
    <lineage>
        <taxon>Bacteria</taxon>
        <taxon>Pseudomonadati</taxon>
        <taxon>Bacteroidota</taxon>
        <taxon>Cytophagia</taxon>
        <taxon>Cytophagales</taxon>
        <taxon>Reichenbachiellaceae</taxon>
        <taxon>Reichenbachiella</taxon>
    </lineage>
</organism>
<dbReference type="Pfam" id="PF08447">
    <property type="entry name" value="PAS_3"/>
    <property type="match status" value="1"/>
</dbReference>
<comment type="catalytic activity">
    <reaction evidence="1">
        <text>ATP + protein L-histidine = ADP + protein N-phospho-L-histidine.</text>
        <dbReference type="EC" id="2.7.13.3"/>
    </reaction>
</comment>
<dbReference type="Pfam" id="PF02518">
    <property type="entry name" value="HATPase_c"/>
    <property type="match status" value="1"/>
</dbReference>
<dbReference type="PRINTS" id="PR00344">
    <property type="entry name" value="BCTRLSENSOR"/>
</dbReference>
<dbReference type="Pfam" id="PF13426">
    <property type="entry name" value="PAS_9"/>
    <property type="match status" value="5"/>
</dbReference>
<dbReference type="InterPro" id="IPR008207">
    <property type="entry name" value="Sig_transdc_His_kin_Hpt_dom"/>
</dbReference>
<dbReference type="SMART" id="SM00091">
    <property type="entry name" value="PAS"/>
    <property type="match status" value="5"/>
</dbReference>
<feature type="modified residue" description="Phosphohistidine" evidence="4">
    <location>
        <position position="1391"/>
    </location>
</feature>
<dbReference type="CDD" id="cd16922">
    <property type="entry name" value="HATPase_EvgS-ArcB-TorS-like"/>
    <property type="match status" value="1"/>
</dbReference>
<dbReference type="PROSITE" id="PS50109">
    <property type="entry name" value="HIS_KIN"/>
    <property type="match status" value="1"/>
</dbReference>
<dbReference type="Pfam" id="PF00512">
    <property type="entry name" value="HisKA"/>
    <property type="match status" value="1"/>
</dbReference>
<dbReference type="Proteomes" id="UP001300692">
    <property type="component" value="Unassembled WGS sequence"/>
</dbReference>
<dbReference type="InterPro" id="IPR036097">
    <property type="entry name" value="HisK_dim/P_sf"/>
</dbReference>
<dbReference type="Gene3D" id="3.30.565.10">
    <property type="entry name" value="Histidine kinase-like ATPase, C-terminal domain"/>
    <property type="match status" value="1"/>
</dbReference>
<dbReference type="Gene3D" id="3.30.450.40">
    <property type="match status" value="1"/>
</dbReference>
<dbReference type="InterPro" id="IPR003594">
    <property type="entry name" value="HATPase_dom"/>
</dbReference>
<dbReference type="CDD" id="cd00088">
    <property type="entry name" value="HPT"/>
    <property type="match status" value="1"/>
</dbReference>
<dbReference type="PANTHER" id="PTHR45339:SF5">
    <property type="entry name" value="HISTIDINE KINASE"/>
    <property type="match status" value="1"/>
</dbReference>
<keyword evidence="13" id="KW-1185">Reference proteome</keyword>
<dbReference type="InterPro" id="IPR000700">
    <property type="entry name" value="PAS-assoc_C"/>
</dbReference>
<dbReference type="PROSITE" id="PS50113">
    <property type="entry name" value="PAC"/>
    <property type="match status" value="2"/>
</dbReference>
<accession>A0ABT3CR36</accession>
<dbReference type="PROSITE" id="PS50112">
    <property type="entry name" value="PAS"/>
    <property type="match status" value="4"/>
</dbReference>
<dbReference type="PANTHER" id="PTHR45339">
    <property type="entry name" value="HYBRID SIGNAL TRANSDUCTION HISTIDINE KINASE J"/>
    <property type="match status" value="1"/>
</dbReference>
<dbReference type="InterPro" id="IPR000014">
    <property type="entry name" value="PAS"/>
</dbReference>
<reference evidence="12 13" key="1">
    <citation type="submission" date="2022-10" db="EMBL/GenBank/DDBJ databases">
        <title>Comparative genomics and taxonomic characterization of three novel marine species of genus Reichenbachiella exhibiting antioxidant and polysaccharide degradation activities.</title>
        <authorList>
            <person name="Muhammad N."/>
            <person name="Lee Y.-J."/>
            <person name="Ko J."/>
            <person name="Kim S.-G."/>
        </authorList>
    </citation>
    <scope>NUCLEOTIDE SEQUENCE [LARGE SCALE GENOMIC DNA]</scope>
    <source>
        <strain evidence="12 13">ABR2-5</strain>
    </source>
</reference>
<evidence type="ECO:0000259" key="8">
    <source>
        <dbReference type="PROSITE" id="PS50110"/>
    </source>
</evidence>
<sequence>MAILNQERSELVNEIKKLKNELKELHNKYDLLLESSASYFFIFEEENIIEFSPKAEEKFVFASDFADKTVEEILPIYQVDGEESKKNWNYQFKKCSIGRSEPFEFDFIDKNGSSFRAICTFSKIKDDRYLAHLDLAEEATSASSSSNAIADNAPVFIRIADESGSISYFNKGWSTLLGSSETGLSNNWIENIHPDDQTDYLSSLEFATNQKKKFEFSFRIKDGEGSYRWLLDTGVPRYSKNNKFIGYIFAAVDTTERKNLELETTRDQAIASAETTLQESLDTSEVVALTTDTEGTIRFCNHKLLSFIQQELSEVVGKNLFELFIPDGTTKINQKKYAELARLGQYNDQLQGKFFAADDSEIEVRFNVIFLKDALNEVSGINLIGENITERQFVKKQLERTNDQLKELFDNSYDLIQIFDQDGNFQFVNQAWSEKLGYHQLTDQIKFKDIVSPEEWNNTVANLDKIIKGESVERFETVLLSDQGKKIFVSGRVNCSFDVTGRAQFRAIFYDITERIRTEKAQSLYFKIASYNVEGMKLDDLYINLYEELNNILVINNIAIQIKNREESSIPYFKTSLTDPKEIEGQKWLNETLGQWVMSSTQARMIHEEEIEKKILEIKNDFEGLVPKIWLGVPITIGNENIGLINIHSYADRSDYSYKDLELLFFVSSQISLAIERKLNEDKITDQDARLRAIFQSSSHEIWSVDKEYKLTSYNENFATNLSENFGIQLTLGEIINSNNPNTQKAWESQYAKAFEGVPVNFQNEDIKKDNSINWSEVFINPIIKSDGEIEEVSVISHDITEKKNSEIALSESESKFREIFESIQDIYFRCDMNGMINMISPSVKSLDLQPSDVLGKSILHYFVSETSPEEIVKELESKQSLQNLEVRYTGKNEENIDFICNIRLLFRDGNAVGIEGVARDISALIKANNDLRQAKEIAENSLAVKERFLANMSHEIRTPMNGIIGMIDLLGSTDLDGEQFDYVKTIKKSSETLMVILNDILDLSKIEAGKMELREKPIKLISTFEKLYDLFSQQAQLNNTCIYYHLSPHTPDRVLIDETRLLQVLSNLASNAIKFSQDKGTINISLMLQKTEQGKHYFKVQVKDEGIGIKRTEMDKLFVNFNQLDNSSTKTYGGTGLGLAISKELVKSMGGEIGVASTPGLGSTFWFTFVAGEITDPDDEIKEPEPDEKINIPEEFSLKPPKILVVDDNNVNRTVASQILKKAGCKVETAESGFRAIDLVEQFDYDLIFMDIQMPEMDGVQTTQKIKQLENKTLPPIVAMTAYSMEDDEAKFLKAGLDDYVAKPIKAHVVINKVRDHVNFKPKEIKIGISEEKTGLIINQNTLNQLSKYGGQELLDSVLSEFESEAKELIDNCFVFYEEDKIEDIRKELHTLKGSAGTLGIEILEGKVIHLEKQLKTADTTLLKEQLDGILESYKEFQENYKNILKTE</sequence>
<dbReference type="InterPro" id="IPR001789">
    <property type="entry name" value="Sig_transdc_resp-reg_receiver"/>
</dbReference>
<feature type="domain" description="PAS" evidence="9">
    <location>
        <begin position="401"/>
        <end position="470"/>
    </location>
</feature>
<dbReference type="Gene3D" id="3.30.450.20">
    <property type="entry name" value="PAS domain"/>
    <property type="match status" value="6"/>
</dbReference>
<evidence type="ECO:0000259" key="10">
    <source>
        <dbReference type="PROSITE" id="PS50113"/>
    </source>
</evidence>
<feature type="domain" description="HPt" evidence="11">
    <location>
        <begin position="1352"/>
        <end position="1445"/>
    </location>
</feature>
<dbReference type="Gene3D" id="1.10.287.130">
    <property type="match status" value="1"/>
</dbReference>
<proteinExistence type="predicted"/>
<dbReference type="Pfam" id="PF01627">
    <property type="entry name" value="Hpt"/>
    <property type="match status" value="1"/>
</dbReference>
<evidence type="ECO:0000259" key="7">
    <source>
        <dbReference type="PROSITE" id="PS50109"/>
    </source>
</evidence>
<dbReference type="SUPFAM" id="SSF52172">
    <property type="entry name" value="CheY-like"/>
    <property type="match status" value="1"/>
</dbReference>
<dbReference type="SUPFAM" id="SSF55785">
    <property type="entry name" value="PYP-like sensor domain (PAS domain)"/>
    <property type="match status" value="5"/>
</dbReference>
<dbReference type="RefSeq" id="WP_264136887.1">
    <property type="nucleotide sequence ID" value="NZ_JAOYOD010000001.1"/>
</dbReference>
<evidence type="ECO:0000256" key="5">
    <source>
        <dbReference type="PROSITE-ProRule" id="PRU00169"/>
    </source>
</evidence>
<dbReference type="PROSITE" id="PS50110">
    <property type="entry name" value="RESPONSE_REGULATORY"/>
    <property type="match status" value="1"/>
</dbReference>
<evidence type="ECO:0000256" key="6">
    <source>
        <dbReference type="SAM" id="Coils"/>
    </source>
</evidence>
<feature type="domain" description="PAS" evidence="9">
    <location>
        <begin position="813"/>
        <end position="847"/>
    </location>
</feature>
<evidence type="ECO:0000256" key="4">
    <source>
        <dbReference type="PROSITE-ProRule" id="PRU00110"/>
    </source>
</evidence>
<dbReference type="EMBL" id="JAOYOD010000001">
    <property type="protein sequence ID" value="MCV9386102.1"/>
    <property type="molecule type" value="Genomic_DNA"/>
</dbReference>
<dbReference type="EC" id="2.7.13.3" evidence="2"/>
<feature type="domain" description="PAC" evidence="10">
    <location>
        <begin position="214"/>
        <end position="266"/>
    </location>
</feature>
<comment type="caution">
    <text evidence="12">The sequence shown here is derived from an EMBL/GenBank/DDBJ whole genome shotgun (WGS) entry which is preliminary data.</text>
</comment>
<feature type="domain" description="PAS" evidence="9">
    <location>
        <begin position="273"/>
        <end position="344"/>
    </location>
</feature>
<name>A0ABT3CR36_9BACT</name>
<dbReference type="InterPro" id="IPR004358">
    <property type="entry name" value="Sig_transdc_His_kin-like_C"/>
</dbReference>
<evidence type="ECO:0000313" key="13">
    <source>
        <dbReference type="Proteomes" id="UP001300692"/>
    </source>
</evidence>
<dbReference type="InterPro" id="IPR036641">
    <property type="entry name" value="HPT_dom_sf"/>
</dbReference>
<dbReference type="InterPro" id="IPR036890">
    <property type="entry name" value="HATPase_C_sf"/>
</dbReference>
<dbReference type="SUPFAM" id="SSF55781">
    <property type="entry name" value="GAF domain-like"/>
    <property type="match status" value="1"/>
</dbReference>
<feature type="domain" description="PAS" evidence="9">
    <location>
        <begin position="142"/>
        <end position="211"/>
    </location>
</feature>
<evidence type="ECO:0000256" key="2">
    <source>
        <dbReference type="ARBA" id="ARBA00012438"/>
    </source>
</evidence>
<feature type="domain" description="Response regulatory" evidence="8">
    <location>
        <begin position="1203"/>
        <end position="1319"/>
    </location>
</feature>
<dbReference type="Gene3D" id="3.40.50.2300">
    <property type="match status" value="1"/>
</dbReference>
<dbReference type="Gene3D" id="1.20.120.160">
    <property type="entry name" value="HPT domain"/>
    <property type="match status" value="1"/>
</dbReference>
<dbReference type="InterPro" id="IPR035965">
    <property type="entry name" value="PAS-like_dom_sf"/>
</dbReference>